<reference evidence="2 3" key="1">
    <citation type="submission" date="2019-08" db="EMBL/GenBank/DDBJ databases">
        <title>The genome of the soybean aphid Biotype 1, its phylome, world population structure and adaptation to the North American continent.</title>
        <authorList>
            <person name="Giordano R."/>
            <person name="Donthu R.K."/>
            <person name="Hernandez A.G."/>
            <person name="Wright C.L."/>
            <person name="Zimin A.V."/>
        </authorList>
    </citation>
    <scope>NUCLEOTIDE SEQUENCE [LARGE SCALE GENOMIC DNA]</scope>
    <source>
        <tissue evidence="2">Whole aphids</tissue>
    </source>
</reference>
<evidence type="ECO:0000313" key="3">
    <source>
        <dbReference type="Proteomes" id="UP000475862"/>
    </source>
</evidence>
<sequence>MVIKSIFQTFNPTVETGPDRIISRHKYDDGFMPDYPAPVIGHDGEWVKPTEDDDDDWNVPTADYVDNGTGGKGGAGGTSGKDGAGGASGDSGKGGSSGTSGDGGGHRRLGYSIQQHKCDAATVGAAVAAKRPSPTMRPDDYRPFSDFVVSLLETVQLTPRALLKKSKNKAGGGGEAREAKTTTEESEIGGDIARTLKAEANKV</sequence>
<comment type="caution">
    <text evidence="2">The sequence shown here is derived from an EMBL/GenBank/DDBJ whole genome shotgun (WGS) entry which is preliminary data.</text>
</comment>
<name>A0A6G0TN39_APHGL</name>
<keyword evidence="3" id="KW-1185">Reference proteome</keyword>
<dbReference type="EMBL" id="VYZN01000025">
    <property type="protein sequence ID" value="KAE9535761.1"/>
    <property type="molecule type" value="Genomic_DNA"/>
</dbReference>
<gene>
    <name evidence="2" type="ORF">AGLY_007662</name>
</gene>
<organism evidence="2 3">
    <name type="scientific">Aphis glycines</name>
    <name type="common">Soybean aphid</name>
    <dbReference type="NCBI Taxonomy" id="307491"/>
    <lineage>
        <taxon>Eukaryota</taxon>
        <taxon>Metazoa</taxon>
        <taxon>Ecdysozoa</taxon>
        <taxon>Arthropoda</taxon>
        <taxon>Hexapoda</taxon>
        <taxon>Insecta</taxon>
        <taxon>Pterygota</taxon>
        <taxon>Neoptera</taxon>
        <taxon>Paraneoptera</taxon>
        <taxon>Hemiptera</taxon>
        <taxon>Sternorrhyncha</taxon>
        <taxon>Aphidomorpha</taxon>
        <taxon>Aphidoidea</taxon>
        <taxon>Aphididae</taxon>
        <taxon>Aphidini</taxon>
        <taxon>Aphis</taxon>
        <taxon>Aphis</taxon>
    </lineage>
</organism>
<accession>A0A6G0TN39</accession>
<feature type="region of interest" description="Disordered" evidence="1">
    <location>
        <begin position="166"/>
        <end position="191"/>
    </location>
</feature>
<protein>
    <submittedName>
        <fullName evidence="2">Uncharacterized protein</fullName>
    </submittedName>
</protein>
<proteinExistence type="predicted"/>
<evidence type="ECO:0000256" key="1">
    <source>
        <dbReference type="SAM" id="MobiDB-lite"/>
    </source>
</evidence>
<dbReference type="Proteomes" id="UP000475862">
    <property type="component" value="Unassembled WGS sequence"/>
</dbReference>
<feature type="region of interest" description="Disordered" evidence="1">
    <location>
        <begin position="43"/>
        <end position="109"/>
    </location>
</feature>
<evidence type="ECO:0000313" key="2">
    <source>
        <dbReference type="EMBL" id="KAE9535761.1"/>
    </source>
</evidence>
<dbReference type="OrthoDB" id="6620823at2759"/>
<feature type="compositionally biased region" description="Gly residues" evidence="1">
    <location>
        <begin position="68"/>
        <end position="103"/>
    </location>
</feature>
<dbReference type="AlphaFoldDB" id="A0A6G0TN39"/>